<feature type="signal peptide" evidence="5">
    <location>
        <begin position="1"/>
        <end position="20"/>
    </location>
</feature>
<dbReference type="PROSITE" id="PS51257">
    <property type="entry name" value="PROKAR_LIPOPROTEIN"/>
    <property type="match status" value="1"/>
</dbReference>
<dbReference type="GO" id="GO:0030313">
    <property type="term" value="C:cell envelope"/>
    <property type="evidence" value="ECO:0007669"/>
    <property type="project" value="UniProtKB-SubCell"/>
</dbReference>
<dbReference type="Pfam" id="PF00497">
    <property type="entry name" value="SBP_bac_3"/>
    <property type="match status" value="1"/>
</dbReference>
<dbReference type="OrthoDB" id="9768183at2"/>
<reference evidence="7 8" key="1">
    <citation type="submission" date="2017-02" db="EMBL/GenBank/DDBJ databases">
        <title>Draft genome sequence of Moraxella pluranimalium CCUG 54913T type strain.</title>
        <authorList>
            <person name="Salva-Serra F."/>
            <person name="Engstrom-Jakobsson H."/>
            <person name="Thorell K."/>
            <person name="Jaen-Luchoro D."/>
            <person name="Gonzales-Siles L."/>
            <person name="Karlsson R."/>
            <person name="Yazdan S."/>
            <person name="Boulund F."/>
            <person name="Johnning A."/>
            <person name="Engstrand L."/>
            <person name="Kristiansson E."/>
            <person name="Moore E."/>
        </authorList>
    </citation>
    <scope>NUCLEOTIDE SEQUENCE [LARGE SCALE GENOMIC DNA]</scope>
    <source>
        <strain evidence="7 8">CCUG 54913</strain>
    </source>
</reference>
<accession>A0A1T0CRT4</accession>
<organism evidence="7 8">
    <name type="scientific">Moraxella pluranimalium</name>
    <dbReference type="NCBI Taxonomy" id="470453"/>
    <lineage>
        <taxon>Bacteria</taxon>
        <taxon>Pseudomonadati</taxon>
        <taxon>Pseudomonadota</taxon>
        <taxon>Gammaproteobacteria</taxon>
        <taxon>Moraxellales</taxon>
        <taxon>Moraxellaceae</taxon>
        <taxon>Moraxella</taxon>
    </lineage>
</organism>
<keyword evidence="3 5" id="KW-0732">Signal</keyword>
<comment type="subcellular location">
    <subcellularLocation>
        <location evidence="1">Cell envelope</location>
    </subcellularLocation>
</comment>
<evidence type="ECO:0000313" key="7">
    <source>
        <dbReference type="EMBL" id="OOS24871.1"/>
    </source>
</evidence>
<sequence>MKKFHLLGSGLLALAISACSQPAEKTAEAAPADAPAASAKADLNDLRIATESNYKPFSYLDAEGKHQGFEIDLIHALCEEMKAKCTIASHDWDSLIPGLTANKYDAIFASMSATDERRKTVNFSDPYFNNKLVLVGKKGDTATIKDIDGKAVAAQQATVASGYIETNHPKAELKIYDKQVNAYLDLSSGRVQYLLSDIAPASDWLKTEQGQDFEVKGEPIDINDNVAIALRKEDTELANHFNTALASLKANGKYKEIASKYFDPAVLGE</sequence>
<dbReference type="PROSITE" id="PS01039">
    <property type="entry name" value="SBP_BACTERIAL_3"/>
    <property type="match status" value="1"/>
</dbReference>
<evidence type="ECO:0000256" key="4">
    <source>
        <dbReference type="RuleBase" id="RU003744"/>
    </source>
</evidence>
<evidence type="ECO:0000313" key="8">
    <source>
        <dbReference type="Proteomes" id="UP000189800"/>
    </source>
</evidence>
<feature type="chain" id="PRO_5010567306" evidence="5">
    <location>
        <begin position="21"/>
        <end position="269"/>
    </location>
</feature>
<protein>
    <submittedName>
        <fullName evidence="7">ABC transporter substrate-binding protein</fullName>
    </submittedName>
</protein>
<feature type="domain" description="Solute-binding protein family 3/N-terminal" evidence="6">
    <location>
        <begin position="45"/>
        <end position="265"/>
    </location>
</feature>
<evidence type="ECO:0000259" key="6">
    <source>
        <dbReference type="SMART" id="SM00062"/>
    </source>
</evidence>
<name>A0A1T0CRT4_9GAMM</name>
<gene>
    <name evidence="7" type="ORF">B0680_03600</name>
</gene>
<dbReference type="PANTHER" id="PTHR35936:SF17">
    <property type="entry name" value="ARGININE-BINDING EXTRACELLULAR PROTEIN ARTP"/>
    <property type="match status" value="1"/>
</dbReference>
<dbReference type="STRING" id="470453.B0680_03600"/>
<comment type="similarity">
    <text evidence="2 4">Belongs to the bacterial solute-binding protein 3 family.</text>
</comment>
<keyword evidence="8" id="KW-1185">Reference proteome</keyword>
<evidence type="ECO:0000256" key="5">
    <source>
        <dbReference type="SAM" id="SignalP"/>
    </source>
</evidence>
<comment type="caution">
    <text evidence="7">The sequence shown here is derived from an EMBL/GenBank/DDBJ whole genome shotgun (WGS) entry which is preliminary data.</text>
</comment>
<evidence type="ECO:0000256" key="3">
    <source>
        <dbReference type="ARBA" id="ARBA00022729"/>
    </source>
</evidence>
<dbReference type="EMBL" id="MUYU01000008">
    <property type="protein sequence ID" value="OOS24871.1"/>
    <property type="molecule type" value="Genomic_DNA"/>
</dbReference>
<dbReference type="SUPFAM" id="SSF53850">
    <property type="entry name" value="Periplasmic binding protein-like II"/>
    <property type="match status" value="1"/>
</dbReference>
<evidence type="ECO:0000256" key="2">
    <source>
        <dbReference type="ARBA" id="ARBA00010333"/>
    </source>
</evidence>
<dbReference type="SMART" id="SM00062">
    <property type="entry name" value="PBPb"/>
    <property type="match status" value="1"/>
</dbReference>
<dbReference type="PANTHER" id="PTHR35936">
    <property type="entry name" value="MEMBRANE-BOUND LYTIC MUREIN TRANSGLYCOSYLASE F"/>
    <property type="match status" value="1"/>
</dbReference>
<dbReference type="RefSeq" id="WP_078253690.1">
    <property type="nucleotide sequence ID" value="NZ_MUYU01000008.1"/>
</dbReference>
<dbReference type="AlphaFoldDB" id="A0A1T0CRT4"/>
<proteinExistence type="inferred from homology"/>
<dbReference type="InterPro" id="IPR018313">
    <property type="entry name" value="SBP_3_CS"/>
</dbReference>
<dbReference type="Proteomes" id="UP000189800">
    <property type="component" value="Unassembled WGS sequence"/>
</dbReference>
<dbReference type="Gene3D" id="3.40.190.10">
    <property type="entry name" value="Periplasmic binding protein-like II"/>
    <property type="match status" value="2"/>
</dbReference>
<evidence type="ECO:0000256" key="1">
    <source>
        <dbReference type="ARBA" id="ARBA00004196"/>
    </source>
</evidence>
<dbReference type="InterPro" id="IPR001638">
    <property type="entry name" value="Solute-binding_3/MltF_N"/>
</dbReference>